<comment type="caution">
    <text evidence="2">The sequence shown here is derived from an EMBL/GenBank/DDBJ whole genome shotgun (WGS) entry which is preliminary data.</text>
</comment>
<dbReference type="RefSeq" id="WP_136542643.1">
    <property type="nucleotide sequence ID" value="NZ_STGU01000012.1"/>
</dbReference>
<evidence type="ECO:0000313" key="2">
    <source>
        <dbReference type="EMBL" id="THV32937.1"/>
    </source>
</evidence>
<organism evidence="2 3">
    <name type="scientific">Rhizobium rosettiformans W3</name>
    <dbReference type="NCBI Taxonomy" id="538378"/>
    <lineage>
        <taxon>Bacteria</taxon>
        <taxon>Pseudomonadati</taxon>
        <taxon>Pseudomonadota</taxon>
        <taxon>Alphaproteobacteria</taxon>
        <taxon>Hyphomicrobiales</taxon>
        <taxon>Rhizobiaceae</taxon>
        <taxon>Rhizobium/Agrobacterium group</taxon>
        <taxon>Rhizobium</taxon>
    </lineage>
</organism>
<gene>
    <name evidence="2" type="ORF">FAA86_18780</name>
</gene>
<dbReference type="AlphaFoldDB" id="A0A4S8PPR8"/>
<sequence>MTSPKKVTIYDLENKPHRMTPLNARDMQQHNGWTFTPVDRAALAKAEAAEAADYEQEGVTVDIGNIEKELNGKTKAEMIALAAERFNVRINGRKSESEVIKAIIDAAKAASADEADTAADGQEGNQDGAGDDEGDGEE</sequence>
<dbReference type="EMBL" id="STGU01000012">
    <property type="protein sequence ID" value="THV32937.1"/>
    <property type="molecule type" value="Genomic_DNA"/>
</dbReference>
<feature type="compositionally biased region" description="Low complexity" evidence="1">
    <location>
        <begin position="110"/>
        <end position="128"/>
    </location>
</feature>
<evidence type="ECO:0000256" key="1">
    <source>
        <dbReference type="SAM" id="MobiDB-lite"/>
    </source>
</evidence>
<evidence type="ECO:0000313" key="3">
    <source>
        <dbReference type="Proteomes" id="UP000307378"/>
    </source>
</evidence>
<proteinExistence type="predicted"/>
<feature type="region of interest" description="Disordered" evidence="1">
    <location>
        <begin position="110"/>
        <end position="138"/>
    </location>
</feature>
<protein>
    <submittedName>
        <fullName evidence="2">Uncharacterized protein</fullName>
    </submittedName>
</protein>
<accession>A0A4S8PPR8</accession>
<reference evidence="2 3" key="1">
    <citation type="submission" date="2019-04" db="EMBL/GenBank/DDBJ databases">
        <title>genome sequence of strain W3.</title>
        <authorList>
            <person name="Gao J."/>
            <person name="Sun J."/>
        </authorList>
    </citation>
    <scope>NUCLEOTIDE SEQUENCE [LARGE SCALE GENOMIC DNA]</scope>
    <source>
        <strain evidence="2 3">W3</strain>
    </source>
</reference>
<feature type="compositionally biased region" description="Acidic residues" evidence="1">
    <location>
        <begin position="129"/>
        <end position="138"/>
    </location>
</feature>
<dbReference type="Proteomes" id="UP000307378">
    <property type="component" value="Unassembled WGS sequence"/>
</dbReference>
<name>A0A4S8PPR8_9HYPH</name>